<evidence type="ECO:0000313" key="2">
    <source>
        <dbReference type="Proteomes" id="UP000314294"/>
    </source>
</evidence>
<protein>
    <submittedName>
        <fullName evidence="1">Uncharacterized protein</fullName>
    </submittedName>
</protein>
<organism evidence="1 2">
    <name type="scientific">Liparis tanakae</name>
    <name type="common">Tanaka's snailfish</name>
    <dbReference type="NCBI Taxonomy" id="230148"/>
    <lineage>
        <taxon>Eukaryota</taxon>
        <taxon>Metazoa</taxon>
        <taxon>Chordata</taxon>
        <taxon>Craniata</taxon>
        <taxon>Vertebrata</taxon>
        <taxon>Euteleostomi</taxon>
        <taxon>Actinopterygii</taxon>
        <taxon>Neopterygii</taxon>
        <taxon>Teleostei</taxon>
        <taxon>Neoteleostei</taxon>
        <taxon>Acanthomorphata</taxon>
        <taxon>Eupercaria</taxon>
        <taxon>Perciformes</taxon>
        <taxon>Cottioidei</taxon>
        <taxon>Cottales</taxon>
        <taxon>Liparidae</taxon>
        <taxon>Liparis</taxon>
    </lineage>
</organism>
<sequence>MTQPLPAVSITVSACQLAYVTLSLKNLGERYLSLSLKSSTSLLCFLGLSGSRRCSISPAATFPLLPVCPDASAALSLAGGCEGFSPASVHLLPLETVVLLRRVAGPLVSALSLISAAFHLPDIAGQPALTCVFVPMREVALRAGARAVPSHVPTPPVIMRFIAAAAQEAIVIKVARSVFLTDIPLSSRCRYPLPDWLFHNTTEMHWDLSHRHGFEEETLYRMYMS</sequence>
<reference evidence="1 2" key="1">
    <citation type="submission" date="2019-03" db="EMBL/GenBank/DDBJ databases">
        <title>First draft genome of Liparis tanakae, snailfish: a comprehensive survey of snailfish specific genes.</title>
        <authorList>
            <person name="Kim W."/>
            <person name="Song I."/>
            <person name="Jeong J.-H."/>
            <person name="Kim D."/>
            <person name="Kim S."/>
            <person name="Ryu S."/>
            <person name="Song J.Y."/>
            <person name="Lee S.K."/>
        </authorList>
    </citation>
    <scope>NUCLEOTIDE SEQUENCE [LARGE SCALE GENOMIC DNA]</scope>
    <source>
        <tissue evidence="1">Muscle</tissue>
    </source>
</reference>
<accession>A0A4Z2HE37</accession>
<dbReference type="AlphaFoldDB" id="A0A4Z2HE37"/>
<name>A0A4Z2HE37_9TELE</name>
<gene>
    <name evidence="1" type="ORF">EYF80_026012</name>
</gene>
<comment type="caution">
    <text evidence="1">The sequence shown here is derived from an EMBL/GenBank/DDBJ whole genome shotgun (WGS) entry which is preliminary data.</text>
</comment>
<proteinExistence type="predicted"/>
<dbReference type="Proteomes" id="UP000314294">
    <property type="component" value="Unassembled WGS sequence"/>
</dbReference>
<keyword evidence="2" id="KW-1185">Reference proteome</keyword>
<evidence type="ECO:0000313" key="1">
    <source>
        <dbReference type="EMBL" id="TNN63810.1"/>
    </source>
</evidence>
<dbReference type="EMBL" id="SRLO01000266">
    <property type="protein sequence ID" value="TNN63810.1"/>
    <property type="molecule type" value="Genomic_DNA"/>
</dbReference>